<dbReference type="Pfam" id="PF11976">
    <property type="entry name" value="Rad60-SLD"/>
    <property type="match status" value="1"/>
</dbReference>
<gene>
    <name evidence="3" type="ORF">GUJ93_ZPchr0011g28190</name>
</gene>
<dbReference type="Proteomes" id="UP000729402">
    <property type="component" value="Unassembled WGS sequence"/>
</dbReference>
<feature type="compositionally biased region" description="Basic and acidic residues" evidence="1">
    <location>
        <begin position="7"/>
        <end position="16"/>
    </location>
</feature>
<feature type="domain" description="Ubiquitin-like" evidence="2">
    <location>
        <begin position="29"/>
        <end position="98"/>
    </location>
</feature>
<feature type="region of interest" description="Disordered" evidence="1">
    <location>
        <begin position="1"/>
        <end position="20"/>
    </location>
</feature>
<keyword evidence="4" id="KW-1185">Reference proteome</keyword>
<protein>
    <recommendedName>
        <fullName evidence="2">Ubiquitin-like domain-containing protein</fullName>
    </recommendedName>
</protein>
<name>A0A8J5WG48_ZIZPA</name>
<reference evidence="3" key="2">
    <citation type="submission" date="2021-02" db="EMBL/GenBank/DDBJ databases">
        <authorList>
            <person name="Kimball J.A."/>
            <person name="Haas M.W."/>
            <person name="Macchietto M."/>
            <person name="Kono T."/>
            <person name="Duquette J."/>
            <person name="Shao M."/>
        </authorList>
    </citation>
    <scope>NUCLEOTIDE SEQUENCE</scope>
    <source>
        <tissue evidence="3">Fresh leaf tissue</tissue>
    </source>
</reference>
<dbReference type="PANTHER" id="PTHR10562">
    <property type="entry name" value="SMALL UBIQUITIN-RELATED MODIFIER"/>
    <property type="match status" value="1"/>
</dbReference>
<evidence type="ECO:0000313" key="3">
    <source>
        <dbReference type="EMBL" id="KAG8090923.1"/>
    </source>
</evidence>
<dbReference type="AlphaFoldDB" id="A0A8J5WG48"/>
<reference evidence="3" key="1">
    <citation type="journal article" date="2021" name="bioRxiv">
        <title>Whole Genome Assembly and Annotation of Northern Wild Rice, Zizania palustris L., Supports a Whole Genome Duplication in the Zizania Genus.</title>
        <authorList>
            <person name="Haas M."/>
            <person name="Kono T."/>
            <person name="Macchietto M."/>
            <person name="Millas R."/>
            <person name="McGilp L."/>
            <person name="Shao M."/>
            <person name="Duquette J."/>
            <person name="Hirsch C.N."/>
            <person name="Kimball J."/>
        </authorList>
    </citation>
    <scope>NUCLEOTIDE SEQUENCE</scope>
    <source>
        <tissue evidence="3">Fresh leaf tissue</tissue>
    </source>
</reference>
<proteinExistence type="predicted"/>
<comment type="caution">
    <text evidence="3">The sequence shown here is derived from an EMBL/GenBank/DDBJ whole genome shotgun (WGS) entry which is preliminary data.</text>
</comment>
<dbReference type="CDD" id="cd01763">
    <property type="entry name" value="Ubl_SUMO_like"/>
    <property type="match status" value="1"/>
</dbReference>
<evidence type="ECO:0000313" key="4">
    <source>
        <dbReference type="Proteomes" id="UP000729402"/>
    </source>
</evidence>
<organism evidence="3 4">
    <name type="scientific">Zizania palustris</name>
    <name type="common">Northern wild rice</name>
    <dbReference type="NCBI Taxonomy" id="103762"/>
    <lineage>
        <taxon>Eukaryota</taxon>
        <taxon>Viridiplantae</taxon>
        <taxon>Streptophyta</taxon>
        <taxon>Embryophyta</taxon>
        <taxon>Tracheophyta</taxon>
        <taxon>Spermatophyta</taxon>
        <taxon>Magnoliopsida</taxon>
        <taxon>Liliopsida</taxon>
        <taxon>Poales</taxon>
        <taxon>Poaceae</taxon>
        <taxon>BOP clade</taxon>
        <taxon>Oryzoideae</taxon>
        <taxon>Oryzeae</taxon>
        <taxon>Zizaniinae</taxon>
        <taxon>Zizania</taxon>
    </lineage>
</organism>
<evidence type="ECO:0000256" key="1">
    <source>
        <dbReference type="SAM" id="MobiDB-lite"/>
    </source>
</evidence>
<dbReference type="InterPro" id="IPR000626">
    <property type="entry name" value="Ubiquitin-like_dom"/>
</dbReference>
<accession>A0A8J5WG48</accession>
<sequence length="103" mass="11912">MLAAAKAEMEDVEKMPPRVTGENPASEFVTLKVVDKYISDRVIYCNMRPMEKLQELMEGYYDIELPVQRNTGRFVYYGRILRSSDTPAQLGMKDGDEVDFFDF</sequence>
<dbReference type="PROSITE" id="PS50053">
    <property type="entry name" value="UBIQUITIN_2"/>
    <property type="match status" value="1"/>
</dbReference>
<evidence type="ECO:0000259" key="2">
    <source>
        <dbReference type="PROSITE" id="PS50053"/>
    </source>
</evidence>
<dbReference type="InterPro" id="IPR022617">
    <property type="entry name" value="Rad60/SUMO-like_dom"/>
</dbReference>
<dbReference type="EMBL" id="JAAALK010000081">
    <property type="protein sequence ID" value="KAG8090923.1"/>
    <property type="molecule type" value="Genomic_DNA"/>
</dbReference>
<dbReference type="OrthoDB" id="442921at2759"/>